<proteinExistence type="predicted"/>
<feature type="domain" description="Glycolipid transfer protein" evidence="2">
    <location>
        <begin position="97"/>
        <end position="171"/>
    </location>
</feature>
<feature type="compositionally biased region" description="Low complexity" evidence="1">
    <location>
        <begin position="251"/>
        <end position="262"/>
    </location>
</feature>
<keyword evidence="4" id="KW-1185">Reference proteome</keyword>
<accession>A0ABN9XAQ2</accession>
<dbReference type="InterPro" id="IPR036497">
    <property type="entry name" value="GLTP_sf"/>
</dbReference>
<dbReference type="Gene3D" id="1.10.3520.10">
    <property type="entry name" value="Glycolipid transfer protein"/>
    <property type="match status" value="1"/>
</dbReference>
<evidence type="ECO:0000256" key="1">
    <source>
        <dbReference type="SAM" id="MobiDB-lite"/>
    </source>
</evidence>
<evidence type="ECO:0000259" key="2">
    <source>
        <dbReference type="Pfam" id="PF08718"/>
    </source>
</evidence>
<sequence length="300" mass="32655">RVSSYPANPRHFLFHSDALLHGRCWSSSHSADLLAWCYSFVPGVRAHGTQLRMSPRKTRGTWGFQQLPPACAEDEYRAWLVSELPVHAATKYREYLDNSAWMANLWIGWSLEFFVELFAHLHKGQDTKAGVDLAYKQTLSKHHNIRVLQRTAFSAAVKKLPSPGHLLERLRGDGASAEDVSRDLAAFVALGHAIARCCSQVNEAEGLGRAPPPVLPPPLRPPPSLPASNLPSALLGLVVSPSRPPPPPSSSLPHSLLSRPLPLLSPTPSSPSSPVISSPRSLCSRELGLSCFDIGAERGD</sequence>
<gene>
    <name evidence="3" type="ORF">PCOR1329_LOCUS73885</name>
</gene>
<feature type="region of interest" description="Disordered" evidence="1">
    <location>
        <begin position="238"/>
        <end position="282"/>
    </location>
</feature>
<evidence type="ECO:0000313" key="4">
    <source>
        <dbReference type="Proteomes" id="UP001189429"/>
    </source>
</evidence>
<dbReference type="InterPro" id="IPR014830">
    <property type="entry name" value="Glycolipid_transfer_prot_dom"/>
</dbReference>
<name>A0ABN9XAQ2_9DINO</name>
<protein>
    <recommendedName>
        <fullName evidence="2">Glycolipid transfer protein domain-containing protein</fullName>
    </recommendedName>
</protein>
<reference evidence="3" key="1">
    <citation type="submission" date="2023-10" db="EMBL/GenBank/DDBJ databases">
        <authorList>
            <person name="Chen Y."/>
            <person name="Shah S."/>
            <person name="Dougan E. K."/>
            <person name="Thang M."/>
            <person name="Chan C."/>
        </authorList>
    </citation>
    <scope>NUCLEOTIDE SEQUENCE [LARGE SCALE GENOMIC DNA]</scope>
</reference>
<feature type="non-terminal residue" evidence="3">
    <location>
        <position position="1"/>
    </location>
</feature>
<feature type="compositionally biased region" description="Low complexity" evidence="1">
    <location>
        <begin position="272"/>
        <end position="282"/>
    </location>
</feature>
<dbReference type="Pfam" id="PF08718">
    <property type="entry name" value="GLTP"/>
    <property type="match status" value="1"/>
</dbReference>
<organism evidence="3 4">
    <name type="scientific">Prorocentrum cordatum</name>
    <dbReference type="NCBI Taxonomy" id="2364126"/>
    <lineage>
        <taxon>Eukaryota</taxon>
        <taxon>Sar</taxon>
        <taxon>Alveolata</taxon>
        <taxon>Dinophyceae</taxon>
        <taxon>Prorocentrales</taxon>
        <taxon>Prorocentraceae</taxon>
        <taxon>Prorocentrum</taxon>
    </lineage>
</organism>
<dbReference type="EMBL" id="CAUYUJ010019977">
    <property type="protein sequence ID" value="CAK0894998.1"/>
    <property type="molecule type" value="Genomic_DNA"/>
</dbReference>
<dbReference type="Proteomes" id="UP001189429">
    <property type="component" value="Unassembled WGS sequence"/>
</dbReference>
<evidence type="ECO:0000313" key="3">
    <source>
        <dbReference type="EMBL" id="CAK0894998.1"/>
    </source>
</evidence>
<comment type="caution">
    <text evidence="3">The sequence shown here is derived from an EMBL/GenBank/DDBJ whole genome shotgun (WGS) entry which is preliminary data.</text>
</comment>
<dbReference type="SUPFAM" id="SSF110004">
    <property type="entry name" value="Glycolipid transfer protein, GLTP"/>
    <property type="match status" value="1"/>
</dbReference>